<sequence>MGLSRKLHSFNFELRIIQAQNIDSIKLSTRNFIFSRFYLPTGNNNKRIQLNTKKVSSKSIIAFWKRILENPYPRKHGVGAKAK</sequence>
<dbReference type="PANTHER" id="PTHR35503:SF2">
    <property type="entry name" value="OS04G0455700 PROTEIN"/>
    <property type="match status" value="1"/>
</dbReference>
<dbReference type="OrthoDB" id="687396at2759"/>
<dbReference type="AlphaFoldDB" id="A0A6A4NK80"/>
<name>A0A6A4NK80_LUPAL</name>
<dbReference type="EMBL" id="WOCE01000023">
    <property type="protein sequence ID" value="KAE9587759.1"/>
    <property type="molecule type" value="Genomic_DNA"/>
</dbReference>
<comment type="caution">
    <text evidence="1">The sequence shown here is derived from an EMBL/GenBank/DDBJ whole genome shotgun (WGS) entry which is preliminary data.</text>
</comment>
<evidence type="ECO:0000313" key="1">
    <source>
        <dbReference type="EMBL" id="KAE9587759.1"/>
    </source>
</evidence>
<evidence type="ECO:0000313" key="2">
    <source>
        <dbReference type="Proteomes" id="UP000447434"/>
    </source>
</evidence>
<proteinExistence type="predicted"/>
<organism evidence="1 2">
    <name type="scientific">Lupinus albus</name>
    <name type="common">White lupine</name>
    <name type="synonym">Lupinus termis</name>
    <dbReference type="NCBI Taxonomy" id="3870"/>
    <lineage>
        <taxon>Eukaryota</taxon>
        <taxon>Viridiplantae</taxon>
        <taxon>Streptophyta</taxon>
        <taxon>Embryophyta</taxon>
        <taxon>Tracheophyta</taxon>
        <taxon>Spermatophyta</taxon>
        <taxon>Magnoliopsida</taxon>
        <taxon>eudicotyledons</taxon>
        <taxon>Gunneridae</taxon>
        <taxon>Pentapetalae</taxon>
        <taxon>rosids</taxon>
        <taxon>fabids</taxon>
        <taxon>Fabales</taxon>
        <taxon>Fabaceae</taxon>
        <taxon>Papilionoideae</taxon>
        <taxon>50 kb inversion clade</taxon>
        <taxon>genistoids sensu lato</taxon>
        <taxon>core genistoids</taxon>
        <taxon>Genisteae</taxon>
        <taxon>Lupinus</taxon>
    </lineage>
</organism>
<accession>A0A6A4NK80</accession>
<dbReference type="Proteomes" id="UP000447434">
    <property type="component" value="Chromosome 23"/>
</dbReference>
<protein>
    <submittedName>
        <fullName evidence="1">Uncharacterized protein</fullName>
    </submittedName>
</protein>
<keyword evidence="2" id="KW-1185">Reference proteome</keyword>
<reference evidence="2" key="1">
    <citation type="journal article" date="2020" name="Nat. Commun.">
        <title>Genome sequence of the cluster root forming white lupin.</title>
        <authorList>
            <person name="Hufnagel B."/>
            <person name="Marques A."/>
            <person name="Soriano A."/>
            <person name="Marques L."/>
            <person name="Divol F."/>
            <person name="Doumas P."/>
            <person name="Sallet E."/>
            <person name="Mancinotti D."/>
            <person name="Carrere S."/>
            <person name="Marande W."/>
            <person name="Arribat S."/>
            <person name="Keller J."/>
            <person name="Huneau C."/>
            <person name="Blein T."/>
            <person name="Aime D."/>
            <person name="Laguerre M."/>
            <person name="Taylor J."/>
            <person name="Schubert V."/>
            <person name="Nelson M."/>
            <person name="Geu-Flores F."/>
            <person name="Crespi M."/>
            <person name="Gallardo-Guerrero K."/>
            <person name="Delaux P.-M."/>
            <person name="Salse J."/>
            <person name="Berges H."/>
            <person name="Guyot R."/>
            <person name="Gouzy J."/>
            <person name="Peret B."/>
        </authorList>
    </citation>
    <scope>NUCLEOTIDE SEQUENCE [LARGE SCALE GENOMIC DNA]</scope>
    <source>
        <strain evidence="2">cv. Amiga</strain>
    </source>
</reference>
<gene>
    <name evidence="1" type="ORF">Lalb_Chr23g0277361</name>
</gene>
<dbReference type="PANTHER" id="PTHR35503">
    <property type="entry name" value="OSJNBA0006M15.15 PROTEIN"/>
    <property type="match status" value="1"/>
</dbReference>